<dbReference type="GO" id="GO:0004252">
    <property type="term" value="F:serine-type endopeptidase activity"/>
    <property type="evidence" value="ECO:0007669"/>
    <property type="project" value="UniProtKB-UniRule"/>
</dbReference>
<keyword evidence="4 6" id="KW-0378">Hydrolase</keyword>
<dbReference type="SUPFAM" id="SSF52096">
    <property type="entry name" value="ClpP/crotonase"/>
    <property type="match status" value="1"/>
</dbReference>
<evidence type="ECO:0000256" key="2">
    <source>
        <dbReference type="ARBA" id="ARBA00022490"/>
    </source>
</evidence>
<dbReference type="Gene3D" id="3.90.226.10">
    <property type="entry name" value="2-enoyl-CoA Hydratase, Chain A, domain 1"/>
    <property type="match status" value="1"/>
</dbReference>
<comment type="catalytic activity">
    <reaction evidence="6">
        <text>Hydrolysis of proteins to small peptides in the presence of ATP and magnesium. alpha-casein is the usual test substrate. In the absence of ATP, only oligopeptides shorter than five residues are hydrolyzed (such as succinyl-Leu-Tyr-|-NHMec, and Leu-Tyr-Leu-|-Tyr-Trp, in which cleavage of the -Tyr-|-Leu- and -Tyr-|-Trp bonds also occurs).</text>
        <dbReference type="EC" id="3.4.21.92"/>
    </reaction>
</comment>
<evidence type="ECO:0000256" key="3">
    <source>
        <dbReference type="ARBA" id="ARBA00022670"/>
    </source>
</evidence>
<reference evidence="8 9" key="1">
    <citation type="submission" date="2019-01" db="EMBL/GenBank/DDBJ databases">
        <title>Agromyces.</title>
        <authorList>
            <person name="Li J."/>
        </authorList>
    </citation>
    <scope>NUCLEOTIDE SEQUENCE [LARGE SCALE GENOMIC DNA]</scope>
    <source>
        <strain evidence="8 9">DSM 15934</strain>
    </source>
</reference>
<evidence type="ECO:0000256" key="7">
    <source>
        <dbReference type="RuleBase" id="RU003567"/>
    </source>
</evidence>
<comment type="function">
    <text evidence="6">Cleaves peptides in various proteins in a process that requires ATP hydrolysis. Has a chymotrypsin-like activity. Plays a major role in the degradation of misfolded proteins.</text>
</comment>
<evidence type="ECO:0000256" key="4">
    <source>
        <dbReference type="ARBA" id="ARBA00022801"/>
    </source>
</evidence>
<dbReference type="EC" id="3.4.21.92" evidence="6"/>
<dbReference type="PANTHER" id="PTHR10381:SF70">
    <property type="entry name" value="ATP-DEPENDENT CLP PROTEASE PROTEOLYTIC SUBUNIT"/>
    <property type="match status" value="1"/>
</dbReference>
<name>A0A4V1QYG3_9MICO</name>
<keyword evidence="2 6" id="KW-0963">Cytoplasm</keyword>
<dbReference type="PANTHER" id="PTHR10381">
    <property type="entry name" value="ATP-DEPENDENT CLP PROTEASE PROTEOLYTIC SUBUNIT"/>
    <property type="match status" value="1"/>
</dbReference>
<evidence type="ECO:0000256" key="1">
    <source>
        <dbReference type="ARBA" id="ARBA00007039"/>
    </source>
</evidence>
<dbReference type="Proteomes" id="UP000293865">
    <property type="component" value="Unassembled WGS sequence"/>
</dbReference>
<dbReference type="AlphaFoldDB" id="A0A4V1QYG3"/>
<keyword evidence="9" id="KW-1185">Reference proteome</keyword>
<comment type="similarity">
    <text evidence="1 6 7">Belongs to the peptidase S14 family.</text>
</comment>
<dbReference type="InterPro" id="IPR001907">
    <property type="entry name" value="ClpP"/>
</dbReference>
<evidence type="ECO:0000256" key="6">
    <source>
        <dbReference type="HAMAP-Rule" id="MF_00444"/>
    </source>
</evidence>
<dbReference type="GO" id="GO:0004176">
    <property type="term" value="F:ATP-dependent peptidase activity"/>
    <property type="evidence" value="ECO:0007669"/>
    <property type="project" value="InterPro"/>
</dbReference>
<dbReference type="InterPro" id="IPR029045">
    <property type="entry name" value="ClpP/crotonase-like_dom_sf"/>
</dbReference>
<sequence>MSNYETPPILPIDAELTKRLFHERIIVLGDELDQAGGNRLVGQLITLAADDPRRDIRFWINSPGGSVSAMLAIADVMRSIPNDVSTIAVGIAASAGQFLLSAGTPGKRFALPHARILMHQGSAGIGGTAVDVELQADDLRYTRDTVLGLVAEFTGQPVERIAEDSLRDRWYTATEAVDYGFIDRIADGFDEMYPQALRPQSGIQAPTGLRVTA</sequence>
<comment type="subcellular location">
    <subcellularLocation>
        <location evidence="6">Cytoplasm</location>
    </subcellularLocation>
</comment>
<evidence type="ECO:0000256" key="5">
    <source>
        <dbReference type="ARBA" id="ARBA00022825"/>
    </source>
</evidence>
<feature type="active site" evidence="6">
    <location>
        <position position="119"/>
    </location>
</feature>
<evidence type="ECO:0000313" key="9">
    <source>
        <dbReference type="Proteomes" id="UP000293865"/>
    </source>
</evidence>
<comment type="caution">
    <text evidence="8">The sequence shown here is derived from an EMBL/GenBank/DDBJ whole genome shotgun (WGS) entry which is preliminary data.</text>
</comment>
<accession>A0A4V1QYG3</accession>
<feature type="active site" description="Nucleophile" evidence="6">
    <location>
        <position position="94"/>
    </location>
</feature>
<dbReference type="GO" id="GO:0009368">
    <property type="term" value="C:endopeptidase Clp complex"/>
    <property type="evidence" value="ECO:0007669"/>
    <property type="project" value="TreeGrafter"/>
</dbReference>
<dbReference type="PRINTS" id="PR00127">
    <property type="entry name" value="CLPPROTEASEP"/>
</dbReference>
<comment type="subunit">
    <text evidence="6">Fourteen ClpP subunits assemble into 2 heptameric rings which stack back to back to give a disk-like structure with a central cavity, resembling the structure of eukaryotic proteasomes.</text>
</comment>
<dbReference type="GO" id="GO:0006515">
    <property type="term" value="P:protein quality control for misfolded or incompletely synthesized proteins"/>
    <property type="evidence" value="ECO:0007669"/>
    <property type="project" value="TreeGrafter"/>
</dbReference>
<keyword evidence="5 6" id="KW-0720">Serine protease</keyword>
<dbReference type="CDD" id="cd07017">
    <property type="entry name" value="S14_ClpP_2"/>
    <property type="match status" value="1"/>
</dbReference>
<dbReference type="GO" id="GO:0005737">
    <property type="term" value="C:cytoplasm"/>
    <property type="evidence" value="ECO:0007669"/>
    <property type="project" value="UniProtKB-SubCell"/>
</dbReference>
<organism evidence="8 9">
    <name type="scientific">Agromyces albus</name>
    <dbReference type="NCBI Taxonomy" id="205332"/>
    <lineage>
        <taxon>Bacteria</taxon>
        <taxon>Bacillati</taxon>
        <taxon>Actinomycetota</taxon>
        <taxon>Actinomycetes</taxon>
        <taxon>Micrococcales</taxon>
        <taxon>Microbacteriaceae</taxon>
        <taxon>Agromyces</taxon>
    </lineage>
</organism>
<gene>
    <name evidence="6" type="primary">clpP</name>
    <name evidence="8" type="ORF">ESP51_02235</name>
</gene>
<proteinExistence type="inferred from homology"/>
<evidence type="ECO:0000313" key="8">
    <source>
        <dbReference type="EMBL" id="RXZ73056.1"/>
    </source>
</evidence>
<dbReference type="GO" id="GO:0051117">
    <property type="term" value="F:ATPase binding"/>
    <property type="evidence" value="ECO:0007669"/>
    <property type="project" value="TreeGrafter"/>
</dbReference>
<dbReference type="RefSeq" id="WP_129519243.1">
    <property type="nucleotide sequence ID" value="NZ_SDPN01000002.1"/>
</dbReference>
<protein>
    <recommendedName>
        <fullName evidence="6 7">ATP-dependent Clp protease proteolytic subunit</fullName>
        <ecNumber evidence="6">3.4.21.92</ecNumber>
    </recommendedName>
    <alternativeName>
        <fullName evidence="6">Endopeptidase Clp</fullName>
    </alternativeName>
</protein>
<dbReference type="Pfam" id="PF00574">
    <property type="entry name" value="CLP_protease"/>
    <property type="match status" value="1"/>
</dbReference>
<keyword evidence="3 6" id="KW-0645">Protease</keyword>
<dbReference type="EMBL" id="SDPN01000002">
    <property type="protein sequence ID" value="RXZ73056.1"/>
    <property type="molecule type" value="Genomic_DNA"/>
</dbReference>
<dbReference type="OrthoDB" id="9802800at2"/>
<dbReference type="InterPro" id="IPR023562">
    <property type="entry name" value="ClpP/TepA"/>
</dbReference>
<dbReference type="HAMAP" id="MF_00444">
    <property type="entry name" value="ClpP"/>
    <property type="match status" value="1"/>
</dbReference>